<accession>A0A9Q0M6J9</accession>
<feature type="coiled-coil region" evidence="1">
    <location>
        <begin position="656"/>
        <end position="768"/>
    </location>
</feature>
<dbReference type="GO" id="GO:0005813">
    <property type="term" value="C:centrosome"/>
    <property type="evidence" value="ECO:0007669"/>
    <property type="project" value="TreeGrafter"/>
</dbReference>
<feature type="domain" description="DUF3668" evidence="3">
    <location>
        <begin position="236"/>
        <end position="349"/>
    </location>
</feature>
<dbReference type="PANTHER" id="PTHR21574">
    <property type="entry name" value="CENTROSOMAL PROTEIN OF 120 KDA"/>
    <property type="match status" value="1"/>
</dbReference>
<gene>
    <name evidence="4" type="ORF">RDWZM_005746</name>
</gene>
<dbReference type="GO" id="GO:1903724">
    <property type="term" value="P:positive regulation of centriole elongation"/>
    <property type="evidence" value="ECO:0007669"/>
    <property type="project" value="TreeGrafter"/>
</dbReference>
<dbReference type="Pfam" id="PF12416">
    <property type="entry name" value="DUF3668"/>
    <property type="match status" value="1"/>
</dbReference>
<dbReference type="OMA" id="TIPHGFC"/>
<organism evidence="4 5">
    <name type="scientific">Blomia tropicalis</name>
    <name type="common">Mite</name>
    <dbReference type="NCBI Taxonomy" id="40697"/>
    <lineage>
        <taxon>Eukaryota</taxon>
        <taxon>Metazoa</taxon>
        <taxon>Ecdysozoa</taxon>
        <taxon>Arthropoda</taxon>
        <taxon>Chelicerata</taxon>
        <taxon>Arachnida</taxon>
        <taxon>Acari</taxon>
        <taxon>Acariformes</taxon>
        <taxon>Sarcoptiformes</taxon>
        <taxon>Astigmata</taxon>
        <taxon>Glycyphagoidea</taxon>
        <taxon>Echimyopodidae</taxon>
        <taxon>Blomia</taxon>
    </lineage>
</organism>
<keyword evidence="1" id="KW-0175">Coiled coil</keyword>
<name>A0A9Q0M6J9_BLOTA</name>
<protein>
    <recommendedName>
        <fullName evidence="3">DUF3668 domain-containing protein</fullName>
    </recommendedName>
</protein>
<sequence>MNYEILISINLGDNFPLHEDFLSKECKTFAILEAKFNEEMLQSDPIEINSVNPELATELGFRLNKKDFHQFRTERKSIKLQCFVEYSTQMERHYVGYVILHLRDAQEYTNDPKYKWIVLLNPKYKGTSTKRPQLYMAFMVNKLNDDSMTNSMTTSTSSANIGLMNTSLSESQISNYDSLESHFTRPMAKKANSNTTVVPSSTYDNPKLNDQYDANLKVKYRNKYFYIWDENRFTENECNQTYLIKIQIDKPKNLINLFGKDSSFDEPISFSFRYNILGKQIRTDEFSDIHHYSDFKRHRFQLHIRTMDQATLMEYFDSYPTIEVQFCRNGKLVGFVTINILRLFDDNYVIDGDYMIVPDDESVYVKEPFPMINLIIGFKKLPDRPKQINTELETTTSLGNISSNHESSSSSSSLNNINHYYIAIDLRTIRLETLEDCQILFQPFYLQFSYAFFGITEPIKTYPAINFQMDSAQNAITIPHGFCGFNFSTTYEKLRYTFTNIPFMIQLILAKDDTLLGTAELDLSSLIHKQVEKLTGKNKNQILAEDLEDNFINTYVHVQDELNDRVCEIQVVMFLQEIQNTVPYCHDMAGLNRKLSATIEDGFSKNELIESLNDMIIETAHDIELWKEEQMKLFKDRLKQKENALGQTIIQSTEKRNKLIQMEERLRFDMEKLNEKERLLAEKTNEIDNRQKELDQRFDRLGHEIDDAIQDVRSQFEEKASVQRNLIKTLEQDKQKFQERIYQLEHRIKEKDIKIKEYETKLSEINQATTRRINQVSTNRATSLTRNVSTVPRKIVVTRDSSPLTKSMVEEKTGSNKNLSRPPTTKPRYNVPPAITTTTTTNTDTKSTLLPIDRIRKERQELIKKGISVKDPLIIEIDKRIRNHRLYNSKRI</sequence>
<dbReference type="EMBL" id="JAPWDV010000002">
    <property type="protein sequence ID" value="KAJ6219934.1"/>
    <property type="molecule type" value="Genomic_DNA"/>
</dbReference>
<keyword evidence="5" id="KW-1185">Reference proteome</keyword>
<dbReference type="InterPro" id="IPR035892">
    <property type="entry name" value="C2_domain_sf"/>
</dbReference>
<proteinExistence type="predicted"/>
<feature type="region of interest" description="Disordered" evidence="2">
    <location>
        <begin position="802"/>
        <end position="845"/>
    </location>
</feature>
<feature type="compositionally biased region" description="Low complexity" evidence="2">
    <location>
        <begin position="836"/>
        <end position="845"/>
    </location>
</feature>
<dbReference type="OrthoDB" id="332250at2759"/>
<dbReference type="AlphaFoldDB" id="A0A9Q0M6J9"/>
<dbReference type="Gene3D" id="2.60.40.150">
    <property type="entry name" value="C2 domain"/>
    <property type="match status" value="1"/>
</dbReference>
<evidence type="ECO:0000256" key="1">
    <source>
        <dbReference type="SAM" id="Coils"/>
    </source>
</evidence>
<evidence type="ECO:0000313" key="4">
    <source>
        <dbReference type="EMBL" id="KAJ6219934.1"/>
    </source>
</evidence>
<dbReference type="PANTHER" id="PTHR21574:SF0">
    <property type="entry name" value="CENTROSOMAL PROTEIN OF 120 KDA"/>
    <property type="match status" value="1"/>
</dbReference>
<evidence type="ECO:0000256" key="2">
    <source>
        <dbReference type="SAM" id="MobiDB-lite"/>
    </source>
</evidence>
<dbReference type="Proteomes" id="UP001142055">
    <property type="component" value="Chromosome 2"/>
</dbReference>
<comment type="caution">
    <text evidence="4">The sequence shown here is derived from an EMBL/GenBank/DDBJ whole genome shotgun (WGS) entry which is preliminary data.</text>
</comment>
<dbReference type="InterPro" id="IPR022136">
    <property type="entry name" value="DUF3668"/>
</dbReference>
<reference evidence="4" key="1">
    <citation type="submission" date="2022-12" db="EMBL/GenBank/DDBJ databases">
        <title>Genome assemblies of Blomia tropicalis.</title>
        <authorList>
            <person name="Cui Y."/>
        </authorList>
    </citation>
    <scope>NUCLEOTIDE SEQUENCE</scope>
    <source>
        <tissue evidence="4">Adult mites</tissue>
    </source>
</reference>
<dbReference type="InterPro" id="IPR039893">
    <property type="entry name" value="CEP120-like"/>
</dbReference>
<evidence type="ECO:0000259" key="3">
    <source>
        <dbReference type="Pfam" id="PF12416"/>
    </source>
</evidence>
<evidence type="ECO:0000313" key="5">
    <source>
        <dbReference type="Proteomes" id="UP001142055"/>
    </source>
</evidence>